<proteinExistence type="predicted"/>
<dbReference type="Proteomes" id="UP000554482">
    <property type="component" value="Unassembled WGS sequence"/>
</dbReference>
<reference evidence="3 4" key="1">
    <citation type="submission" date="2020-06" db="EMBL/GenBank/DDBJ databases">
        <title>Transcriptomic and genomic resources for Thalictrum thalictroides and T. hernandezii: Facilitating candidate gene discovery in an emerging model plant lineage.</title>
        <authorList>
            <person name="Arias T."/>
            <person name="Riano-Pachon D.M."/>
            <person name="Di Stilio V.S."/>
        </authorList>
    </citation>
    <scope>NUCLEOTIDE SEQUENCE [LARGE SCALE GENOMIC DNA]</scope>
    <source>
        <strain evidence="4">cv. WT478/WT964</strain>
        <tissue evidence="3">Leaves</tissue>
    </source>
</reference>
<dbReference type="EMBL" id="JABWDY010008902">
    <property type="protein sequence ID" value="KAF5201836.1"/>
    <property type="molecule type" value="Genomic_DNA"/>
</dbReference>
<name>A0A7J6WWM1_THATH</name>
<dbReference type="InterPro" id="IPR008700">
    <property type="entry name" value="TypeIII_avirulence_cleave"/>
</dbReference>
<feature type="domain" description="RIN4 pathogenic type III effector avirulence factor Avr cleavage site" evidence="2">
    <location>
        <begin position="172"/>
        <end position="205"/>
    </location>
</feature>
<dbReference type="GO" id="GO:0005886">
    <property type="term" value="C:plasma membrane"/>
    <property type="evidence" value="ECO:0007669"/>
    <property type="project" value="TreeGrafter"/>
</dbReference>
<dbReference type="OrthoDB" id="765662at2759"/>
<protein>
    <submittedName>
        <fullName evidence="3">Rpm1-interacting protein 4-like</fullName>
    </submittedName>
</protein>
<evidence type="ECO:0000313" key="3">
    <source>
        <dbReference type="EMBL" id="KAF5201836.1"/>
    </source>
</evidence>
<evidence type="ECO:0000256" key="1">
    <source>
        <dbReference type="SAM" id="MobiDB-lite"/>
    </source>
</evidence>
<sequence length="242" mass="26361">MAQRSHVPKFGDWESENVPYTAYFENARNEKADKGAKMINPNDPEENPGAFTYGSHHVVRAPSFQVNTDIITPVARRKDERRDREEGSGHHSSGSQKSGLGQQKSRSRTSTNTESGSDVSSSDRSLLASSHHRTRSAQKKNLGGGGSSFPPPSPPSQVRGGSHQSVEIQPPKAASVPKFGAWDETDPRSGEGFTVIFNKMKEEKQIGSSRLPTARPEINIYSSGQRHENSPTKVSTLCAFAS</sequence>
<accession>A0A7J6WWM1</accession>
<organism evidence="3 4">
    <name type="scientific">Thalictrum thalictroides</name>
    <name type="common">Rue-anemone</name>
    <name type="synonym">Anemone thalictroides</name>
    <dbReference type="NCBI Taxonomy" id="46969"/>
    <lineage>
        <taxon>Eukaryota</taxon>
        <taxon>Viridiplantae</taxon>
        <taxon>Streptophyta</taxon>
        <taxon>Embryophyta</taxon>
        <taxon>Tracheophyta</taxon>
        <taxon>Spermatophyta</taxon>
        <taxon>Magnoliopsida</taxon>
        <taxon>Ranunculales</taxon>
        <taxon>Ranunculaceae</taxon>
        <taxon>Thalictroideae</taxon>
        <taxon>Thalictrum</taxon>
    </lineage>
</organism>
<dbReference type="InterPro" id="IPR040387">
    <property type="entry name" value="RIN4/NOI4"/>
</dbReference>
<dbReference type="PANTHER" id="PTHR33159:SF49">
    <property type="entry name" value="RPM1-INTERACTING PROTEIN 4"/>
    <property type="match status" value="1"/>
</dbReference>
<evidence type="ECO:0000313" key="4">
    <source>
        <dbReference type="Proteomes" id="UP000554482"/>
    </source>
</evidence>
<keyword evidence="4" id="KW-1185">Reference proteome</keyword>
<comment type="caution">
    <text evidence="3">The sequence shown here is derived from an EMBL/GenBank/DDBJ whole genome shotgun (WGS) entry which is preliminary data.</text>
</comment>
<dbReference type="Pfam" id="PF05627">
    <property type="entry name" value="AvrRpt-cleavage"/>
    <property type="match status" value="2"/>
</dbReference>
<feature type="compositionally biased region" description="Basic and acidic residues" evidence="1">
    <location>
        <begin position="76"/>
        <end position="89"/>
    </location>
</feature>
<gene>
    <name evidence="3" type="ORF">FRX31_008576</name>
</gene>
<dbReference type="PANTHER" id="PTHR33159">
    <property type="entry name" value="RPM1-INTERACTING PROTEIN 4 (RIN4) FAMILY PROTEIN"/>
    <property type="match status" value="1"/>
</dbReference>
<feature type="compositionally biased region" description="Low complexity" evidence="1">
    <location>
        <begin position="115"/>
        <end position="129"/>
    </location>
</feature>
<feature type="compositionally biased region" description="Low complexity" evidence="1">
    <location>
        <begin position="90"/>
        <end position="104"/>
    </location>
</feature>
<evidence type="ECO:0000259" key="2">
    <source>
        <dbReference type="Pfam" id="PF05627"/>
    </source>
</evidence>
<feature type="region of interest" description="Disordered" evidence="1">
    <location>
        <begin position="29"/>
        <end position="189"/>
    </location>
</feature>
<dbReference type="AlphaFoldDB" id="A0A7J6WWM1"/>
<feature type="domain" description="RIN4 pathogenic type III effector avirulence factor Avr cleavage site" evidence="2">
    <location>
        <begin position="3"/>
        <end position="31"/>
    </location>
</feature>